<name>A0A9X3D942_9ACTN</name>
<feature type="compositionally biased region" description="Low complexity" evidence="1">
    <location>
        <begin position="34"/>
        <end position="52"/>
    </location>
</feature>
<dbReference type="InterPro" id="IPR015943">
    <property type="entry name" value="WD40/YVTN_repeat-like_dom_sf"/>
</dbReference>
<dbReference type="Proteomes" id="UP001143347">
    <property type="component" value="Unassembled WGS sequence"/>
</dbReference>
<evidence type="ECO:0000313" key="3">
    <source>
        <dbReference type="EMBL" id="MCX2967041.1"/>
    </source>
</evidence>
<evidence type="ECO:0000256" key="2">
    <source>
        <dbReference type="SAM" id="SignalP"/>
    </source>
</evidence>
<keyword evidence="4" id="KW-1185">Reference proteome</keyword>
<evidence type="ECO:0000256" key="1">
    <source>
        <dbReference type="SAM" id="MobiDB-lite"/>
    </source>
</evidence>
<organism evidence="3 4">
    <name type="scientific">Gordonia aquimaris</name>
    <dbReference type="NCBI Taxonomy" id="2984863"/>
    <lineage>
        <taxon>Bacteria</taxon>
        <taxon>Bacillati</taxon>
        <taxon>Actinomycetota</taxon>
        <taxon>Actinomycetes</taxon>
        <taxon>Mycobacteriales</taxon>
        <taxon>Gordoniaceae</taxon>
        <taxon>Gordonia</taxon>
    </lineage>
</organism>
<feature type="region of interest" description="Disordered" evidence="1">
    <location>
        <begin position="25"/>
        <end position="52"/>
    </location>
</feature>
<dbReference type="PROSITE" id="PS51257">
    <property type="entry name" value="PROKAR_LIPOPROTEIN"/>
    <property type="match status" value="1"/>
</dbReference>
<dbReference type="AlphaFoldDB" id="A0A9X3D942"/>
<gene>
    <name evidence="3" type="ORF">OSB52_23490</name>
</gene>
<feature type="chain" id="PRO_5040848139" evidence="2">
    <location>
        <begin position="22"/>
        <end position="341"/>
    </location>
</feature>
<protein>
    <submittedName>
        <fullName evidence="3">Uncharacterized protein</fullName>
    </submittedName>
</protein>
<sequence length="341" mass="34654">MQRSRLRLGALCVIAATVLLTGCGSGDDSSTPDVPTVTPASASPAPAGAAASPAGTVVATPVGSRGLALSGDLVAVLDPAGTTVLRLRANDPTAAPQPVQTPALARLIGSGDGAFLGVGPGVVVEVAGDGTVTTTEVDTNDPTALARTANGDVLVGTADGRVLVLDTDLSPVREIDGFVRVDDITVAPDSADLSSEQVVVLDRAQSSVTPINLTDGDLGPALRAGNGATNSTVDHFGRVLVANTRDGEIIGFFGSPLVMRFRYPVPGGPYAVDYDDERNLMWVSTTANNEVVAYDLSGGEPAEMRRLQAVAQPDTIAVDDATGTVYVLSQRGGLQIIGNGE</sequence>
<proteinExistence type="predicted"/>
<dbReference type="SUPFAM" id="SSF63829">
    <property type="entry name" value="Calcium-dependent phosphotriesterase"/>
    <property type="match status" value="1"/>
</dbReference>
<comment type="caution">
    <text evidence="3">The sequence shown here is derived from an EMBL/GenBank/DDBJ whole genome shotgun (WGS) entry which is preliminary data.</text>
</comment>
<dbReference type="Gene3D" id="2.130.10.10">
    <property type="entry name" value="YVTN repeat-like/Quinoprotein amine dehydrogenase"/>
    <property type="match status" value="1"/>
</dbReference>
<keyword evidence="2" id="KW-0732">Signal</keyword>
<evidence type="ECO:0000313" key="4">
    <source>
        <dbReference type="Proteomes" id="UP001143347"/>
    </source>
</evidence>
<accession>A0A9X3D942</accession>
<dbReference type="EMBL" id="JAPKFM010000039">
    <property type="protein sequence ID" value="MCX2967041.1"/>
    <property type="molecule type" value="Genomic_DNA"/>
</dbReference>
<reference evidence="3" key="1">
    <citation type="submission" date="2022-10" db="EMBL/GenBank/DDBJ databases">
        <title>WGS of marine actinomycetes from Thailand.</title>
        <authorList>
            <person name="Thawai C."/>
        </authorList>
    </citation>
    <scope>NUCLEOTIDE SEQUENCE</scope>
    <source>
        <strain evidence="3">SW21</strain>
    </source>
</reference>
<feature type="signal peptide" evidence="2">
    <location>
        <begin position="1"/>
        <end position="21"/>
    </location>
</feature>